<dbReference type="EMBL" id="KB742522">
    <property type="protein sequence ID" value="EOB07560.1"/>
    <property type="molecule type" value="Genomic_DNA"/>
</dbReference>
<feature type="compositionally biased region" description="Basic and acidic residues" evidence="1">
    <location>
        <begin position="27"/>
        <end position="39"/>
    </location>
</feature>
<feature type="non-terminal residue" evidence="2">
    <location>
        <position position="1"/>
    </location>
</feature>
<reference evidence="3" key="1">
    <citation type="journal article" date="2013" name="Nat. Genet.">
        <title>The duck genome and transcriptome provide insight into an avian influenza virus reservoir species.</title>
        <authorList>
            <person name="Huang Y."/>
            <person name="Li Y."/>
            <person name="Burt D.W."/>
            <person name="Chen H."/>
            <person name="Zhang Y."/>
            <person name="Qian W."/>
            <person name="Kim H."/>
            <person name="Gan S."/>
            <person name="Zhao Y."/>
            <person name="Li J."/>
            <person name="Yi K."/>
            <person name="Feng H."/>
            <person name="Zhu P."/>
            <person name="Li B."/>
            <person name="Liu Q."/>
            <person name="Fairley S."/>
            <person name="Magor K.E."/>
            <person name="Du Z."/>
            <person name="Hu X."/>
            <person name="Goodman L."/>
            <person name="Tafer H."/>
            <person name="Vignal A."/>
            <person name="Lee T."/>
            <person name="Kim K.W."/>
            <person name="Sheng Z."/>
            <person name="An Y."/>
            <person name="Searle S."/>
            <person name="Herrero J."/>
            <person name="Groenen M.A."/>
            <person name="Crooijmans R.P."/>
            <person name="Faraut T."/>
            <person name="Cai Q."/>
            <person name="Webster R.G."/>
            <person name="Aldridge J.R."/>
            <person name="Warren W.C."/>
            <person name="Bartschat S."/>
            <person name="Kehr S."/>
            <person name="Marz M."/>
            <person name="Stadler P.F."/>
            <person name="Smith J."/>
            <person name="Kraus R.H."/>
            <person name="Zhao Y."/>
            <person name="Ren L."/>
            <person name="Fei J."/>
            <person name="Morisson M."/>
            <person name="Kaiser P."/>
            <person name="Griffin D.K."/>
            <person name="Rao M."/>
            <person name="Pitel F."/>
            <person name="Wang J."/>
            <person name="Li N."/>
        </authorList>
    </citation>
    <scope>NUCLEOTIDE SEQUENCE [LARGE SCALE GENOMIC DNA]</scope>
</reference>
<proteinExistence type="predicted"/>
<sequence>PSPGISAGQSWPAKTPGRAGSSVIWKRVSEERGQNREGK</sequence>
<feature type="non-terminal residue" evidence="2">
    <location>
        <position position="39"/>
    </location>
</feature>
<dbReference type="AlphaFoldDB" id="R0M0D0"/>
<protein>
    <submittedName>
        <fullName evidence="2">Uncharacterized protein</fullName>
    </submittedName>
</protein>
<name>R0M0D0_ANAPL</name>
<accession>R0M0D0</accession>
<dbReference type="Proteomes" id="UP000296049">
    <property type="component" value="Unassembled WGS sequence"/>
</dbReference>
<feature type="region of interest" description="Disordered" evidence="1">
    <location>
        <begin position="1"/>
        <end position="39"/>
    </location>
</feature>
<evidence type="ECO:0000313" key="3">
    <source>
        <dbReference type="Proteomes" id="UP000296049"/>
    </source>
</evidence>
<organism evidence="2 3">
    <name type="scientific">Anas platyrhynchos</name>
    <name type="common">Mallard</name>
    <name type="synonym">Anas boschas</name>
    <dbReference type="NCBI Taxonomy" id="8839"/>
    <lineage>
        <taxon>Eukaryota</taxon>
        <taxon>Metazoa</taxon>
        <taxon>Chordata</taxon>
        <taxon>Craniata</taxon>
        <taxon>Vertebrata</taxon>
        <taxon>Euteleostomi</taxon>
        <taxon>Archelosauria</taxon>
        <taxon>Archosauria</taxon>
        <taxon>Dinosauria</taxon>
        <taxon>Saurischia</taxon>
        <taxon>Theropoda</taxon>
        <taxon>Coelurosauria</taxon>
        <taxon>Aves</taxon>
        <taxon>Neognathae</taxon>
        <taxon>Galloanserae</taxon>
        <taxon>Anseriformes</taxon>
        <taxon>Anatidae</taxon>
        <taxon>Anatinae</taxon>
        <taxon>Anas</taxon>
    </lineage>
</organism>
<keyword evidence="3" id="KW-1185">Reference proteome</keyword>
<evidence type="ECO:0000313" key="2">
    <source>
        <dbReference type="EMBL" id="EOB07560.1"/>
    </source>
</evidence>
<evidence type="ECO:0000256" key="1">
    <source>
        <dbReference type="SAM" id="MobiDB-lite"/>
    </source>
</evidence>
<gene>
    <name evidence="2" type="ORF">Anapl_01934</name>
</gene>